<feature type="region of interest" description="Disordered" evidence="9">
    <location>
        <begin position="333"/>
        <end position="363"/>
    </location>
</feature>
<evidence type="ECO:0000256" key="5">
    <source>
        <dbReference type="ARBA" id="ARBA00023163"/>
    </source>
</evidence>
<dbReference type="Proteomes" id="UP000233837">
    <property type="component" value="Unassembled WGS sequence"/>
</dbReference>
<protein>
    <recommendedName>
        <fullName evidence="8">Nuclear transcription factor Y subunit</fullName>
    </recommendedName>
</protein>
<reference evidence="10 11" key="1">
    <citation type="journal article" date="2016" name="Sci. Rep.">
        <title>The Dendrobium catenatum Lindl. genome sequence provides insights into polysaccharide synthase, floral development and adaptive evolution.</title>
        <authorList>
            <person name="Zhang G.Q."/>
            <person name="Xu Q."/>
            <person name="Bian C."/>
            <person name="Tsai W.C."/>
            <person name="Yeh C.M."/>
            <person name="Liu K.W."/>
            <person name="Yoshida K."/>
            <person name="Zhang L.S."/>
            <person name="Chang S.B."/>
            <person name="Chen F."/>
            <person name="Shi Y."/>
            <person name="Su Y.Y."/>
            <person name="Zhang Y.Q."/>
            <person name="Chen L.J."/>
            <person name="Yin Y."/>
            <person name="Lin M."/>
            <person name="Huang H."/>
            <person name="Deng H."/>
            <person name="Wang Z.W."/>
            <person name="Zhu S.L."/>
            <person name="Zhao X."/>
            <person name="Deng C."/>
            <person name="Niu S.C."/>
            <person name="Huang J."/>
            <person name="Wang M."/>
            <person name="Liu G.H."/>
            <person name="Yang H.J."/>
            <person name="Xiao X.J."/>
            <person name="Hsiao Y.Y."/>
            <person name="Wu W.L."/>
            <person name="Chen Y.Y."/>
            <person name="Mitsuda N."/>
            <person name="Ohme-Takagi M."/>
            <person name="Luo Y.B."/>
            <person name="Van de Peer Y."/>
            <person name="Liu Z.J."/>
        </authorList>
    </citation>
    <scope>NUCLEOTIDE SEQUENCE [LARGE SCALE GENOMIC DNA]</scope>
    <source>
        <tissue evidence="10">The whole plant</tissue>
    </source>
</reference>
<comment type="similarity">
    <text evidence="8">Belongs to the NFYA/HAP2 subunit family.</text>
</comment>
<feature type="compositionally biased region" description="Low complexity" evidence="9">
    <location>
        <begin position="145"/>
        <end position="160"/>
    </location>
</feature>
<dbReference type="Pfam" id="PF02045">
    <property type="entry name" value="CBFB_NFYA"/>
    <property type="match status" value="1"/>
</dbReference>
<evidence type="ECO:0000313" key="11">
    <source>
        <dbReference type="Proteomes" id="UP000233837"/>
    </source>
</evidence>
<comment type="subunit">
    <text evidence="7">Heterotrimeric transcription factor composed of three components, NF-YA, NF-YB and NF-YC. NF-YB and NF-YC must interact and dimerize for NF-YA association and DNA binding.</text>
</comment>
<dbReference type="PROSITE" id="PS00686">
    <property type="entry name" value="NFYA_HAP2_1"/>
    <property type="match status" value="1"/>
</dbReference>
<keyword evidence="6 8" id="KW-0539">Nucleus</keyword>
<feature type="compositionally biased region" description="Low complexity" evidence="9">
    <location>
        <begin position="394"/>
        <end position="411"/>
    </location>
</feature>
<evidence type="ECO:0000313" key="10">
    <source>
        <dbReference type="EMBL" id="PKU77996.1"/>
    </source>
</evidence>
<organism evidence="10 11">
    <name type="scientific">Dendrobium catenatum</name>
    <dbReference type="NCBI Taxonomy" id="906689"/>
    <lineage>
        <taxon>Eukaryota</taxon>
        <taxon>Viridiplantae</taxon>
        <taxon>Streptophyta</taxon>
        <taxon>Embryophyta</taxon>
        <taxon>Tracheophyta</taxon>
        <taxon>Spermatophyta</taxon>
        <taxon>Magnoliopsida</taxon>
        <taxon>Liliopsida</taxon>
        <taxon>Asparagales</taxon>
        <taxon>Orchidaceae</taxon>
        <taxon>Epidendroideae</taxon>
        <taxon>Malaxideae</taxon>
        <taxon>Dendrobiinae</taxon>
        <taxon>Dendrobium</taxon>
    </lineage>
</organism>
<dbReference type="AlphaFoldDB" id="A0A2I0WQR9"/>
<evidence type="ECO:0000256" key="6">
    <source>
        <dbReference type="ARBA" id="ARBA00023242"/>
    </source>
</evidence>
<feature type="region of interest" description="Disordered" evidence="9">
    <location>
        <begin position="143"/>
        <end position="202"/>
    </location>
</feature>
<evidence type="ECO:0000256" key="1">
    <source>
        <dbReference type="ARBA" id="ARBA00004123"/>
    </source>
</evidence>
<dbReference type="EMBL" id="KZ502480">
    <property type="protein sequence ID" value="PKU77996.1"/>
    <property type="molecule type" value="Genomic_DNA"/>
</dbReference>
<dbReference type="STRING" id="906689.A0A2I0WQR9"/>
<keyword evidence="2 8" id="KW-0805">Transcription regulation</keyword>
<dbReference type="InterPro" id="IPR001289">
    <property type="entry name" value="NFYA"/>
</dbReference>
<evidence type="ECO:0000256" key="4">
    <source>
        <dbReference type="ARBA" id="ARBA00023159"/>
    </source>
</evidence>
<keyword evidence="11" id="KW-1185">Reference proteome</keyword>
<evidence type="ECO:0000256" key="7">
    <source>
        <dbReference type="ARBA" id="ARBA00025911"/>
    </source>
</evidence>
<name>A0A2I0WQR9_9ASPA</name>
<evidence type="ECO:0000256" key="3">
    <source>
        <dbReference type="ARBA" id="ARBA00023125"/>
    </source>
</evidence>
<comment type="subcellular location">
    <subcellularLocation>
        <location evidence="1 8">Nucleus</location>
    </subcellularLocation>
</comment>
<evidence type="ECO:0000256" key="2">
    <source>
        <dbReference type="ARBA" id="ARBA00023015"/>
    </source>
</evidence>
<evidence type="ECO:0000256" key="9">
    <source>
        <dbReference type="SAM" id="MobiDB-lite"/>
    </source>
</evidence>
<gene>
    <name evidence="10" type="primary">NFYA6</name>
    <name evidence="10" type="ORF">MA16_Dca011616</name>
</gene>
<feature type="region of interest" description="Disordered" evidence="9">
    <location>
        <begin position="292"/>
        <end position="318"/>
    </location>
</feature>
<sequence>MFKRADFVLYFKQDFFNGLFYQFRENRSRRNKRGKRKEVGRSQGFRAWRHTLPASYLEIIVASIKDSVIHTVPSDNWKGSPMQNMSDKDSQHELVQSAYNYPSNGIPWWNSCGPHILLYPTTANLYASMNTPVSNQIKQVENQMLEQESSSTQSSGSSHGELSKESDDSPNEWCLSGQSGSIQDKINDKGDEHAREKFKEGQTKPVFLEGKSQVFFRPTKFDSSQSLSYVPYAYADTQYTGGLAAYGSHAVVHPQMIGMPPSRFALPVQPSGEEPIYVNAKQYHAILRRREHRAKLESQSKTVKTRKPYLHESRHQHAMKRARGIGGRFLNTKKPQEQQSQLSSKTAEVQHLASSGDRHAGRTIGLSNSISAAPICPKITSVSNSGGPRGIFQSQHHFGFSSSDRQSQFQRNIHEGYDGLFNNGPKPAVPVNR</sequence>
<dbReference type="GO" id="GO:0003677">
    <property type="term" value="F:DNA binding"/>
    <property type="evidence" value="ECO:0007669"/>
    <property type="project" value="UniProtKB-KW"/>
</dbReference>
<evidence type="ECO:0000256" key="8">
    <source>
        <dbReference type="RuleBase" id="RU367155"/>
    </source>
</evidence>
<dbReference type="PRINTS" id="PR00616">
    <property type="entry name" value="CCAATSUBUNTB"/>
</dbReference>
<keyword evidence="4" id="KW-0010">Activator</keyword>
<accession>A0A2I0WQR9</accession>
<dbReference type="PROSITE" id="PS51152">
    <property type="entry name" value="NFYA_HAP2_2"/>
    <property type="match status" value="1"/>
</dbReference>
<reference evidence="10 11" key="2">
    <citation type="journal article" date="2017" name="Nature">
        <title>The Apostasia genome and the evolution of orchids.</title>
        <authorList>
            <person name="Zhang G.Q."/>
            <person name="Liu K.W."/>
            <person name="Li Z."/>
            <person name="Lohaus R."/>
            <person name="Hsiao Y.Y."/>
            <person name="Niu S.C."/>
            <person name="Wang J.Y."/>
            <person name="Lin Y.C."/>
            <person name="Xu Q."/>
            <person name="Chen L.J."/>
            <person name="Yoshida K."/>
            <person name="Fujiwara S."/>
            <person name="Wang Z.W."/>
            <person name="Zhang Y.Q."/>
            <person name="Mitsuda N."/>
            <person name="Wang M."/>
            <person name="Liu G.H."/>
            <person name="Pecoraro L."/>
            <person name="Huang H.X."/>
            <person name="Xiao X.J."/>
            <person name="Lin M."/>
            <person name="Wu X.Y."/>
            <person name="Wu W.L."/>
            <person name="Chen Y.Y."/>
            <person name="Chang S.B."/>
            <person name="Sakamoto S."/>
            <person name="Ohme-Takagi M."/>
            <person name="Yagi M."/>
            <person name="Zeng S.J."/>
            <person name="Shen C.Y."/>
            <person name="Yeh C.M."/>
            <person name="Luo Y.B."/>
            <person name="Tsai W.C."/>
            <person name="Van de Peer Y."/>
            <person name="Liu Z.J."/>
        </authorList>
    </citation>
    <scope>NUCLEOTIDE SEQUENCE [LARGE SCALE GENOMIC DNA]</scope>
    <source>
        <tissue evidence="10">The whole plant</tissue>
    </source>
</reference>
<feature type="compositionally biased region" description="Basic and acidic residues" evidence="9">
    <location>
        <begin position="185"/>
        <end position="202"/>
    </location>
</feature>
<dbReference type="GO" id="GO:0016602">
    <property type="term" value="C:CCAAT-binding factor complex"/>
    <property type="evidence" value="ECO:0007669"/>
    <property type="project" value="InterPro"/>
</dbReference>
<dbReference type="OrthoDB" id="1097733at2759"/>
<keyword evidence="5 8" id="KW-0804">Transcription</keyword>
<dbReference type="GO" id="GO:0003700">
    <property type="term" value="F:DNA-binding transcription factor activity"/>
    <property type="evidence" value="ECO:0007669"/>
    <property type="project" value="UniProtKB-UniRule"/>
</dbReference>
<dbReference type="InterPro" id="IPR018362">
    <property type="entry name" value="CCAAT-binding_factor_CS"/>
</dbReference>
<proteinExistence type="inferred from homology"/>
<dbReference type="PANTHER" id="PTHR12632">
    <property type="entry name" value="TRANSCRIPTION FACTOR NF-Y ALPHA-RELATED"/>
    <property type="match status" value="1"/>
</dbReference>
<keyword evidence="3 8" id="KW-0238">DNA-binding</keyword>
<comment type="function">
    <text evidence="8">Component of the sequence-specific heterotrimeric transcription factor (NF-Y) which specifically recognizes a 5'-CCAAT-3' box motif found in the promoters of its target genes.</text>
</comment>
<feature type="compositionally biased region" description="Polar residues" evidence="9">
    <location>
        <begin position="337"/>
        <end position="347"/>
    </location>
</feature>
<dbReference type="Gene3D" id="6.10.250.2430">
    <property type="match status" value="1"/>
</dbReference>
<feature type="region of interest" description="Disordered" evidence="9">
    <location>
        <begin position="394"/>
        <end position="433"/>
    </location>
</feature>
<dbReference type="SMART" id="SM00521">
    <property type="entry name" value="CBF"/>
    <property type="match status" value="1"/>
</dbReference>